<accession>A0A1Z4F2Y6</accession>
<dbReference type="EMBL" id="AP018165">
    <property type="protein sequence ID" value="BAX99576.1"/>
    <property type="molecule type" value="Genomic_DNA"/>
</dbReference>
<reference evidence="1 2" key="2">
    <citation type="journal article" date="2017" name="Int. J. Syst. Evol. Microbiol.">
        <title>Mycobacterium stephanolepidis sp. nov., a rapidly growing species related to Mycobacterium chelonae, isolated from marine teleost fish, Stephanolepis cirrhifer.</title>
        <authorList>
            <person name="Fukano H."/>
            <person name="Wada S."/>
            <person name="Kurata O."/>
            <person name="Katayama K."/>
            <person name="Fujiwara N."/>
            <person name="Hoshino Y."/>
        </authorList>
    </citation>
    <scope>NUCLEOTIDE SEQUENCE [LARGE SCALE GENOMIC DNA]</scope>
    <source>
        <strain evidence="1 2">NJB0901</strain>
    </source>
</reference>
<dbReference type="Proteomes" id="UP000217954">
    <property type="component" value="Chromosome"/>
</dbReference>
<name>A0A1Z4F2Y6_9MYCO</name>
<organism evidence="1 2">
    <name type="scientific">[Mycobacterium] stephanolepidis</name>
    <dbReference type="NCBI Taxonomy" id="1520670"/>
    <lineage>
        <taxon>Bacteria</taxon>
        <taxon>Bacillati</taxon>
        <taxon>Actinomycetota</taxon>
        <taxon>Actinomycetes</taxon>
        <taxon>Mycobacteriales</taxon>
        <taxon>Mycobacteriaceae</taxon>
        <taxon>Mycobacteroides</taxon>
    </lineage>
</organism>
<dbReference type="AlphaFoldDB" id="A0A1Z4F2Y6"/>
<keyword evidence="2" id="KW-1185">Reference proteome</keyword>
<evidence type="ECO:0000313" key="1">
    <source>
        <dbReference type="EMBL" id="BAX99576.1"/>
    </source>
</evidence>
<dbReference type="KEGG" id="mste:MSTE_04282"/>
<proteinExistence type="predicted"/>
<reference evidence="2" key="1">
    <citation type="journal article" date="2017" name="Genome Announc.">
        <title>Complete Genome Sequence of Mycobacterium stephanolepidis.</title>
        <authorList>
            <person name="Fukano H."/>
            <person name="Yoshida M."/>
            <person name="Katayama Y."/>
            <person name="Omatsu T."/>
            <person name="Mizutani T."/>
            <person name="Kurata O."/>
            <person name="Wada S."/>
            <person name="Hoshino Y."/>
        </authorList>
    </citation>
    <scope>NUCLEOTIDE SEQUENCE [LARGE SCALE GENOMIC DNA]</scope>
    <source>
        <strain evidence="2">NJB0901</strain>
    </source>
</reference>
<gene>
    <name evidence="1" type="ORF">MSTE_04282</name>
</gene>
<sequence>MLYSMQWARVWMIPAAQGIFRDARITMFFVEFVAAPTGAAEVAKRP</sequence>
<evidence type="ECO:0000313" key="2">
    <source>
        <dbReference type="Proteomes" id="UP000217954"/>
    </source>
</evidence>
<protein>
    <submittedName>
        <fullName evidence="1">Uncharacterized protein</fullName>
    </submittedName>
</protein>